<dbReference type="HOGENOM" id="CLU_2039278_0_0_1"/>
<organism evidence="1">
    <name type="scientific">Rhizophagus irregularis (strain DAOM 181602 / DAOM 197198 / MUCL 43194)</name>
    <name type="common">Arbuscular mycorrhizal fungus</name>
    <name type="synonym">Glomus intraradices</name>
    <dbReference type="NCBI Taxonomy" id="747089"/>
    <lineage>
        <taxon>Eukaryota</taxon>
        <taxon>Fungi</taxon>
        <taxon>Fungi incertae sedis</taxon>
        <taxon>Mucoromycota</taxon>
        <taxon>Glomeromycotina</taxon>
        <taxon>Glomeromycetes</taxon>
        <taxon>Glomerales</taxon>
        <taxon>Glomeraceae</taxon>
        <taxon>Rhizophagus</taxon>
    </lineage>
</organism>
<dbReference type="EMBL" id="KI279810">
    <property type="protein sequence ID" value="ESA17813.1"/>
    <property type="molecule type" value="Genomic_DNA"/>
</dbReference>
<gene>
    <name evidence="1" type="ORF">GLOINDRAFT_93725</name>
</gene>
<proteinExistence type="predicted"/>
<sequence length="121" mass="13791">MSTGQQHTHRNSAVLRVKATRSKMISFLLVLDVKCTLSLGMGRTNLSGDKSQLDLSILCVYVYSTQGYKVIDELLLKWSESTSPALFEYRDKLQIELHNLNGDFGPLWDLVNYDVNRVAYF</sequence>
<accession>U9UGW1</accession>
<evidence type="ECO:0000313" key="1">
    <source>
        <dbReference type="EMBL" id="ESA17813.1"/>
    </source>
</evidence>
<dbReference type="AlphaFoldDB" id="U9UGW1"/>
<protein>
    <submittedName>
        <fullName evidence="1">Uncharacterized protein</fullName>
    </submittedName>
</protein>
<name>U9UGW1_RHIID</name>
<reference evidence="1" key="1">
    <citation type="submission" date="2013-07" db="EMBL/GenBank/DDBJ databases">
        <title>The genome of an arbuscular mycorrhizal fungus provides insights into the evolution of the oldest plant symbiosis.</title>
        <authorList>
            <consortium name="DOE Joint Genome Institute"/>
            <person name="Tisserant E."/>
            <person name="Malbreil M."/>
            <person name="Kuo A."/>
            <person name="Kohler A."/>
            <person name="Symeonidi A."/>
            <person name="Balestrini R."/>
            <person name="Charron P."/>
            <person name="Duensing N."/>
            <person name="Frei-dit-Frey N."/>
            <person name="Gianinazzi-Pearson V."/>
            <person name="Gilbert B."/>
            <person name="Handa Y."/>
            <person name="Hijri M."/>
            <person name="Kaul R."/>
            <person name="Kawaguchi M."/>
            <person name="Krajinski F."/>
            <person name="Lammers P."/>
            <person name="Lapierre D."/>
            <person name="Masclaux F.G."/>
            <person name="Murat C."/>
            <person name="Morin E."/>
            <person name="Ndikumana S."/>
            <person name="Pagni M."/>
            <person name="Petitpierre D."/>
            <person name="Requena N."/>
            <person name="Rosikiewicz P."/>
            <person name="Riley R."/>
            <person name="Saito K."/>
            <person name="San Clemente H."/>
            <person name="Shapiro H."/>
            <person name="van Tuinen D."/>
            <person name="Becard G."/>
            <person name="Bonfante P."/>
            <person name="Paszkowski U."/>
            <person name="Shachar-Hill Y."/>
            <person name="Young J.P."/>
            <person name="Sanders I.R."/>
            <person name="Henrissat B."/>
            <person name="Rensing S.A."/>
            <person name="Grigoriev I.V."/>
            <person name="Corradi N."/>
            <person name="Roux C."/>
            <person name="Martin F."/>
        </authorList>
    </citation>
    <scope>NUCLEOTIDE SEQUENCE</scope>
    <source>
        <strain evidence="1">DAOM 197198</strain>
    </source>
</reference>